<reference evidence="2" key="1">
    <citation type="journal article" date="2008" name="Nat. Genet.">
        <title>The Pristionchus pacificus genome provides a unique perspective on nematode lifestyle and parasitism.</title>
        <authorList>
            <person name="Dieterich C."/>
            <person name="Clifton S.W."/>
            <person name="Schuster L.N."/>
            <person name="Chinwalla A."/>
            <person name="Delehaunty K."/>
            <person name="Dinkelacker I."/>
            <person name="Fulton L."/>
            <person name="Fulton R."/>
            <person name="Godfrey J."/>
            <person name="Minx P."/>
            <person name="Mitreva M."/>
            <person name="Roeseler W."/>
            <person name="Tian H."/>
            <person name="Witte H."/>
            <person name="Yang S.P."/>
            <person name="Wilson R.K."/>
            <person name="Sommer R.J."/>
        </authorList>
    </citation>
    <scope>NUCLEOTIDE SEQUENCE [LARGE SCALE GENOMIC DNA]</scope>
    <source>
        <strain evidence="2">PS312</strain>
    </source>
</reference>
<keyword evidence="2" id="KW-1185">Reference proteome</keyword>
<accession>A0A2A6BRW6</accession>
<sequence>MAGMGSSAEASLGKLTLMMVLPTSSRTAGMSLFFLSAGIVSTPSAHIIGFSAELNSISIQITDMFRGSSTLEEDRFAAYQKSMLFSNLFMIAGAIVTSVVVFFFEDDCKRAEEEDALKEGDEADEKTNLIGQPRSRAESLMHGVIRSRVPTLEIDE</sequence>
<protein>
    <submittedName>
        <fullName evidence="1">Uncharacterized protein</fullName>
    </submittedName>
</protein>
<evidence type="ECO:0000313" key="2">
    <source>
        <dbReference type="Proteomes" id="UP000005239"/>
    </source>
</evidence>
<organism evidence="1 2">
    <name type="scientific">Pristionchus pacificus</name>
    <name type="common">Parasitic nematode worm</name>
    <dbReference type="NCBI Taxonomy" id="54126"/>
    <lineage>
        <taxon>Eukaryota</taxon>
        <taxon>Metazoa</taxon>
        <taxon>Ecdysozoa</taxon>
        <taxon>Nematoda</taxon>
        <taxon>Chromadorea</taxon>
        <taxon>Rhabditida</taxon>
        <taxon>Rhabditina</taxon>
        <taxon>Diplogasteromorpha</taxon>
        <taxon>Diplogasteroidea</taxon>
        <taxon>Neodiplogasteridae</taxon>
        <taxon>Pristionchus</taxon>
    </lineage>
</organism>
<dbReference type="EnsemblMetazoa" id="PPA37246.1">
    <property type="protein sequence ID" value="PPA37246.1"/>
    <property type="gene ID" value="WBGene00275615"/>
</dbReference>
<dbReference type="AlphaFoldDB" id="A0A2A6BRW6"/>
<dbReference type="Proteomes" id="UP000005239">
    <property type="component" value="Unassembled WGS sequence"/>
</dbReference>
<evidence type="ECO:0000313" key="1">
    <source>
        <dbReference type="EnsemblMetazoa" id="PPA37246.1"/>
    </source>
</evidence>
<reference evidence="1" key="2">
    <citation type="submission" date="2022-06" db="UniProtKB">
        <authorList>
            <consortium name="EnsemblMetazoa"/>
        </authorList>
    </citation>
    <scope>IDENTIFICATION</scope>
    <source>
        <strain evidence="1">PS312</strain>
    </source>
</reference>
<gene>
    <name evidence="1" type="primary">WBGene00275615</name>
</gene>
<proteinExistence type="predicted"/>
<accession>A0A8R1YV88</accession>
<name>A0A2A6BRW6_PRIPA</name>